<evidence type="ECO:0000259" key="2">
    <source>
        <dbReference type="PROSITE" id="PS50835"/>
    </source>
</evidence>
<dbReference type="Proteomes" id="UP000291343">
    <property type="component" value="Unassembled WGS sequence"/>
</dbReference>
<keyword evidence="4" id="KW-1185">Reference proteome</keyword>
<organism evidence="3 4">
    <name type="scientific">Laodelphax striatellus</name>
    <name type="common">Small brown planthopper</name>
    <name type="synonym">Delphax striatella</name>
    <dbReference type="NCBI Taxonomy" id="195883"/>
    <lineage>
        <taxon>Eukaryota</taxon>
        <taxon>Metazoa</taxon>
        <taxon>Ecdysozoa</taxon>
        <taxon>Arthropoda</taxon>
        <taxon>Hexapoda</taxon>
        <taxon>Insecta</taxon>
        <taxon>Pterygota</taxon>
        <taxon>Neoptera</taxon>
        <taxon>Paraneoptera</taxon>
        <taxon>Hemiptera</taxon>
        <taxon>Auchenorrhyncha</taxon>
        <taxon>Fulgoroidea</taxon>
        <taxon>Delphacidae</taxon>
        <taxon>Criomorphinae</taxon>
        <taxon>Laodelphax</taxon>
    </lineage>
</organism>
<dbReference type="Pfam" id="PF08205">
    <property type="entry name" value="C2-set_2"/>
    <property type="match status" value="1"/>
</dbReference>
<dbReference type="PROSITE" id="PS50835">
    <property type="entry name" value="IG_LIKE"/>
    <property type="match status" value="1"/>
</dbReference>
<dbReference type="STRING" id="195883.A0A482XM64"/>
<keyword evidence="1" id="KW-1015">Disulfide bond</keyword>
<dbReference type="AlphaFoldDB" id="A0A482XM64"/>
<dbReference type="Gene3D" id="2.60.40.10">
    <property type="entry name" value="Immunoglobulins"/>
    <property type="match status" value="1"/>
</dbReference>
<proteinExistence type="predicted"/>
<feature type="domain" description="Ig-like" evidence="2">
    <location>
        <begin position="2"/>
        <end position="99"/>
    </location>
</feature>
<sequence length="103" mass="10742">APSALYLVVEGRRLDPGNEFIPVKEKTALEVDCVAEGGAPAGAARLGWELRGKALVTAASTGPARSTATILLHRDHHNATLVCLLTHPALPATANASIRLDVQ</sequence>
<feature type="non-terminal residue" evidence="3">
    <location>
        <position position="103"/>
    </location>
</feature>
<feature type="non-terminal residue" evidence="3">
    <location>
        <position position="1"/>
    </location>
</feature>
<evidence type="ECO:0000313" key="4">
    <source>
        <dbReference type="Proteomes" id="UP000291343"/>
    </source>
</evidence>
<accession>A0A482XM64</accession>
<dbReference type="InterPro" id="IPR013162">
    <property type="entry name" value="CD80_C2-set"/>
</dbReference>
<protein>
    <recommendedName>
        <fullName evidence="2">Ig-like domain-containing protein</fullName>
    </recommendedName>
</protein>
<name>A0A482XM64_LAOST</name>
<dbReference type="OrthoDB" id="9442762at2759"/>
<evidence type="ECO:0000256" key="1">
    <source>
        <dbReference type="ARBA" id="ARBA00023157"/>
    </source>
</evidence>
<dbReference type="InterPro" id="IPR007110">
    <property type="entry name" value="Ig-like_dom"/>
</dbReference>
<reference evidence="3 4" key="1">
    <citation type="journal article" date="2017" name="Gigascience">
        <title>Genome sequence of the small brown planthopper, Laodelphax striatellus.</title>
        <authorList>
            <person name="Zhu J."/>
            <person name="Jiang F."/>
            <person name="Wang X."/>
            <person name="Yang P."/>
            <person name="Bao Y."/>
            <person name="Zhao W."/>
            <person name="Wang W."/>
            <person name="Lu H."/>
            <person name="Wang Q."/>
            <person name="Cui N."/>
            <person name="Li J."/>
            <person name="Chen X."/>
            <person name="Luo L."/>
            <person name="Yu J."/>
            <person name="Kang L."/>
            <person name="Cui F."/>
        </authorList>
    </citation>
    <scope>NUCLEOTIDE SEQUENCE [LARGE SCALE GENOMIC DNA]</scope>
    <source>
        <strain evidence="3">Lst14</strain>
    </source>
</reference>
<comment type="caution">
    <text evidence="3">The sequence shown here is derived from an EMBL/GenBank/DDBJ whole genome shotgun (WGS) entry which is preliminary data.</text>
</comment>
<gene>
    <name evidence="3" type="ORF">LSTR_LSTR016889</name>
</gene>
<dbReference type="SUPFAM" id="SSF48726">
    <property type="entry name" value="Immunoglobulin"/>
    <property type="match status" value="1"/>
</dbReference>
<dbReference type="EMBL" id="QKKF02005438">
    <property type="protein sequence ID" value="RZF46902.1"/>
    <property type="molecule type" value="Genomic_DNA"/>
</dbReference>
<dbReference type="InParanoid" id="A0A482XM64"/>
<dbReference type="InterPro" id="IPR013783">
    <property type="entry name" value="Ig-like_fold"/>
</dbReference>
<dbReference type="InterPro" id="IPR036179">
    <property type="entry name" value="Ig-like_dom_sf"/>
</dbReference>
<evidence type="ECO:0000313" key="3">
    <source>
        <dbReference type="EMBL" id="RZF46902.1"/>
    </source>
</evidence>